<organism evidence="3 4">
    <name type="scientific">Pseudorhodoplanes sinuspersici</name>
    <dbReference type="NCBI Taxonomy" id="1235591"/>
    <lineage>
        <taxon>Bacteria</taxon>
        <taxon>Pseudomonadati</taxon>
        <taxon>Pseudomonadota</taxon>
        <taxon>Alphaproteobacteria</taxon>
        <taxon>Hyphomicrobiales</taxon>
        <taxon>Pseudorhodoplanes</taxon>
    </lineage>
</organism>
<evidence type="ECO:0000313" key="3">
    <source>
        <dbReference type="EMBL" id="ARP97915.1"/>
    </source>
</evidence>
<proteinExistence type="inferred from homology"/>
<dbReference type="Pfam" id="PF00445">
    <property type="entry name" value="Ribonuclease_T2"/>
    <property type="match status" value="1"/>
</dbReference>
<dbReference type="SUPFAM" id="SSF55895">
    <property type="entry name" value="Ribonuclease Rh-like"/>
    <property type="match status" value="1"/>
</dbReference>
<evidence type="ECO:0000256" key="2">
    <source>
        <dbReference type="RuleBase" id="RU004328"/>
    </source>
</evidence>
<dbReference type="Gene3D" id="3.90.730.10">
    <property type="entry name" value="Ribonuclease T2-like"/>
    <property type="match status" value="1"/>
</dbReference>
<protein>
    <submittedName>
        <fullName evidence="3">Ribonuclease T</fullName>
    </submittedName>
</protein>
<comment type="similarity">
    <text evidence="1 2">Belongs to the RNase T2 family.</text>
</comment>
<dbReference type="GO" id="GO:0003723">
    <property type="term" value="F:RNA binding"/>
    <property type="evidence" value="ECO:0007669"/>
    <property type="project" value="InterPro"/>
</dbReference>
<dbReference type="STRING" id="1235591.CAK95_01605"/>
<dbReference type="KEGG" id="psin:CAK95_01605"/>
<dbReference type="CDD" id="cd01062">
    <property type="entry name" value="RNase_T2_prok"/>
    <property type="match status" value="1"/>
</dbReference>
<reference evidence="3 4" key="1">
    <citation type="submission" date="2017-05" db="EMBL/GenBank/DDBJ databases">
        <title>Full genome sequence of Pseudorhodoplanes sinuspersici.</title>
        <authorList>
            <person name="Dastgheib S.M.M."/>
            <person name="Shavandi M."/>
            <person name="Tirandaz H."/>
        </authorList>
    </citation>
    <scope>NUCLEOTIDE SEQUENCE [LARGE SCALE GENOMIC DNA]</scope>
    <source>
        <strain evidence="3 4">RIPI110</strain>
    </source>
</reference>
<evidence type="ECO:0000313" key="4">
    <source>
        <dbReference type="Proteomes" id="UP000194137"/>
    </source>
</evidence>
<dbReference type="AlphaFoldDB" id="A0A1W6ZKZ2"/>
<dbReference type="GO" id="GO:0033897">
    <property type="term" value="F:ribonuclease T2 activity"/>
    <property type="evidence" value="ECO:0007669"/>
    <property type="project" value="InterPro"/>
</dbReference>
<dbReference type="InterPro" id="IPR001568">
    <property type="entry name" value="RNase_T2-like"/>
</dbReference>
<dbReference type="PANTHER" id="PTHR11240">
    <property type="entry name" value="RIBONUCLEASE T2"/>
    <property type="match status" value="1"/>
</dbReference>
<dbReference type="OrthoDB" id="4720638at2"/>
<evidence type="ECO:0000256" key="1">
    <source>
        <dbReference type="ARBA" id="ARBA00007469"/>
    </source>
</evidence>
<dbReference type="PANTHER" id="PTHR11240:SF22">
    <property type="entry name" value="RIBONUCLEASE T2"/>
    <property type="match status" value="1"/>
</dbReference>
<sequence length="252" mass="28763">MVAVAYRVGIVLAFVFILIIAASAQDAQPGAAAGEVSAPERFTQFQQDRFRRESRRQEPGQFDFYVLALSWSPTFCESSRERNGGRSNQQQCGERPYSFVVHGLWPQYERGFPRECQVPAPRLNRNIVNSMLDLMPSPRLVFNEWDKHGTCSGLDGQEYFDLVRKARETVKIPEQFHDLTGYKMVAPDDVEQAFADANPGLSRDGIAVTCDRHRLREVRICMSKDLQFRDCAEINRRSCRREKVVMPPVRGG</sequence>
<dbReference type="InterPro" id="IPR039378">
    <property type="entry name" value="RNase_T2_prok"/>
</dbReference>
<gene>
    <name evidence="3" type="ORF">CAK95_01605</name>
</gene>
<keyword evidence="4" id="KW-1185">Reference proteome</keyword>
<dbReference type="GO" id="GO:0006401">
    <property type="term" value="P:RNA catabolic process"/>
    <property type="evidence" value="ECO:0007669"/>
    <property type="project" value="TreeGrafter"/>
</dbReference>
<dbReference type="InterPro" id="IPR018188">
    <property type="entry name" value="RNase_T2_His_AS_1"/>
</dbReference>
<dbReference type="InterPro" id="IPR036430">
    <property type="entry name" value="RNase_T2-like_sf"/>
</dbReference>
<dbReference type="RefSeq" id="WP_086086235.1">
    <property type="nucleotide sequence ID" value="NZ_CP021112.1"/>
</dbReference>
<accession>A0A1W6ZKZ2</accession>
<dbReference type="EMBL" id="CP021112">
    <property type="protein sequence ID" value="ARP97915.1"/>
    <property type="molecule type" value="Genomic_DNA"/>
</dbReference>
<dbReference type="PROSITE" id="PS00530">
    <property type="entry name" value="RNASE_T2_1"/>
    <property type="match status" value="1"/>
</dbReference>
<dbReference type="Proteomes" id="UP000194137">
    <property type="component" value="Chromosome"/>
</dbReference>
<name>A0A1W6ZKZ2_9HYPH</name>